<evidence type="ECO:0000259" key="2">
    <source>
        <dbReference type="Pfam" id="PF03724"/>
    </source>
</evidence>
<dbReference type="Pfam" id="PF03724">
    <property type="entry name" value="META"/>
    <property type="match status" value="1"/>
</dbReference>
<evidence type="ECO:0000313" key="4">
    <source>
        <dbReference type="Proteomes" id="UP000321629"/>
    </source>
</evidence>
<dbReference type="RefSeq" id="WP_147555288.1">
    <property type="nucleotide sequence ID" value="NZ_VOWJ01000016.1"/>
</dbReference>
<keyword evidence="1" id="KW-0732">Signal</keyword>
<dbReference type="InterPro" id="IPR053147">
    <property type="entry name" value="Hsp_HslJ-like"/>
</dbReference>
<evidence type="ECO:0000313" key="3">
    <source>
        <dbReference type="EMBL" id="TXE89018.1"/>
    </source>
</evidence>
<gene>
    <name evidence="3" type="ORF">FPD38_02855</name>
</gene>
<feature type="signal peptide" evidence="1">
    <location>
        <begin position="1"/>
        <end position="20"/>
    </location>
</feature>
<dbReference type="AlphaFoldDB" id="A0A5C7E3L2"/>
<dbReference type="PROSITE" id="PS51257">
    <property type="entry name" value="PROKAR_LIPOPROTEIN"/>
    <property type="match status" value="1"/>
</dbReference>
<sequence>MKKTYLLGVAALIFSACSVATLSVNELQNKEFTITHFEVNGKTYTIPKNTQANISFDNRDKRVFGNAACNRFFGTYTEDGNTIKIDNSLASTKMLCDNESMNFEDNFLKNFSGDFQIQNNNNEGIILDNKKIKIYLK</sequence>
<dbReference type="InterPro" id="IPR005184">
    <property type="entry name" value="DUF306_Meta_HslJ"/>
</dbReference>
<dbReference type="Gene3D" id="2.40.128.270">
    <property type="match status" value="1"/>
</dbReference>
<name>A0A5C7E3L2_9BACT</name>
<comment type="caution">
    <text evidence="3">The sequence shown here is derived from an EMBL/GenBank/DDBJ whole genome shotgun (WGS) entry which is preliminary data.</text>
</comment>
<dbReference type="PANTHER" id="PTHR35535">
    <property type="entry name" value="HEAT SHOCK PROTEIN HSLJ"/>
    <property type="match status" value="1"/>
</dbReference>
<feature type="domain" description="DUF306" evidence="2">
    <location>
        <begin position="26"/>
        <end position="129"/>
    </location>
</feature>
<protein>
    <submittedName>
        <fullName evidence="3">META domain-containing protein</fullName>
    </submittedName>
</protein>
<dbReference type="InterPro" id="IPR038670">
    <property type="entry name" value="HslJ-like_sf"/>
</dbReference>
<organism evidence="3 4">
    <name type="scientific">Campylobacter volucris</name>
    <dbReference type="NCBI Taxonomy" id="1031542"/>
    <lineage>
        <taxon>Bacteria</taxon>
        <taxon>Pseudomonadati</taxon>
        <taxon>Campylobacterota</taxon>
        <taxon>Epsilonproteobacteria</taxon>
        <taxon>Campylobacterales</taxon>
        <taxon>Campylobacteraceae</taxon>
        <taxon>Campylobacter</taxon>
    </lineage>
</organism>
<dbReference type="Proteomes" id="UP000321629">
    <property type="component" value="Unassembled WGS sequence"/>
</dbReference>
<dbReference type="PANTHER" id="PTHR35535:SF1">
    <property type="entry name" value="HEAT SHOCK PROTEIN HSLJ"/>
    <property type="match status" value="1"/>
</dbReference>
<feature type="chain" id="PRO_5022953700" evidence="1">
    <location>
        <begin position="21"/>
        <end position="137"/>
    </location>
</feature>
<accession>A0A5C7E3L2</accession>
<proteinExistence type="predicted"/>
<dbReference type="EMBL" id="VOWJ01000016">
    <property type="protein sequence ID" value="TXE89018.1"/>
    <property type="molecule type" value="Genomic_DNA"/>
</dbReference>
<evidence type="ECO:0000256" key="1">
    <source>
        <dbReference type="SAM" id="SignalP"/>
    </source>
</evidence>
<reference evidence="3 4" key="1">
    <citation type="submission" date="2019-07" db="EMBL/GenBank/DDBJ databases">
        <title>Rapid identification of Enteric Bacteria from Whole Genome Sequences (WGS) using Average Nucleotide Identity (ANI).</title>
        <authorList>
            <person name="Lane C."/>
        </authorList>
    </citation>
    <scope>NUCLEOTIDE SEQUENCE [LARGE SCALE GENOMIC DNA]</scope>
    <source>
        <strain evidence="3 4">2016D-0084</strain>
    </source>
</reference>